<evidence type="ECO:0000256" key="1">
    <source>
        <dbReference type="ARBA" id="ARBA00022670"/>
    </source>
</evidence>
<gene>
    <name evidence="4" type="ORF">Q4528_15025</name>
</gene>
<reference evidence="4" key="1">
    <citation type="submission" date="2023-07" db="EMBL/GenBank/DDBJ databases">
        <title>Genome content predicts the carbon catabolic preferences of heterotrophic bacteria.</title>
        <authorList>
            <person name="Gralka M."/>
        </authorList>
    </citation>
    <scope>NUCLEOTIDE SEQUENCE</scope>
    <source>
        <strain evidence="4">E2R20</strain>
    </source>
</reference>
<keyword evidence="3" id="KW-1133">Transmembrane helix</keyword>
<keyword evidence="1" id="KW-0645">Protease</keyword>
<keyword evidence="5" id="KW-1185">Reference proteome</keyword>
<dbReference type="RefSeq" id="WP_303522501.1">
    <property type="nucleotide sequence ID" value="NZ_JAUOQO010000660.1"/>
</dbReference>
<accession>A0AAW7YXM0</accession>
<sequence length="71" mass="7683">MSNQLGPEDKIVGVAQGEDEIVDIIGWRLDDVVDLIKGPKGTTVRLEILASGGKVDGKTKVVDIIRDKVRL</sequence>
<feature type="non-terminal residue" evidence="4">
    <location>
        <position position="71"/>
    </location>
</feature>
<dbReference type="InterPro" id="IPR036034">
    <property type="entry name" value="PDZ_sf"/>
</dbReference>
<name>A0AAW7YXM0_9STAP</name>
<dbReference type="Gene3D" id="2.30.42.10">
    <property type="match status" value="1"/>
</dbReference>
<keyword evidence="3" id="KW-0472">Membrane</keyword>
<evidence type="ECO:0000256" key="2">
    <source>
        <dbReference type="ARBA" id="ARBA00022692"/>
    </source>
</evidence>
<evidence type="ECO:0000256" key="3">
    <source>
        <dbReference type="ARBA" id="ARBA00022989"/>
    </source>
</evidence>
<dbReference type="SUPFAM" id="SSF50156">
    <property type="entry name" value="PDZ domain-like"/>
    <property type="match status" value="1"/>
</dbReference>
<evidence type="ECO:0000313" key="5">
    <source>
        <dbReference type="Proteomes" id="UP001170310"/>
    </source>
</evidence>
<dbReference type="EMBL" id="JAUOQO010000660">
    <property type="protein sequence ID" value="MDO6575426.1"/>
    <property type="molecule type" value="Genomic_DNA"/>
</dbReference>
<proteinExistence type="predicted"/>
<dbReference type="AlphaFoldDB" id="A0AAW7YXM0"/>
<keyword evidence="1" id="KW-0378">Hydrolase</keyword>
<keyword evidence="2" id="KW-0812">Transmembrane</keyword>
<comment type="caution">
    <text evidence="4">The sequence shown here is derived from an EMBL/GenBank/DDBJ whole genome shotgun (WGS) entry which is preliminary data.</text>
</comment>
<organism evidence="4 5">
    <name type="scientific">Staphylococcus pasteuri_A</name>
    <dbReference type="NCBI Taxonomy" id="3062664"/>
    <lineage>
        <taxon>Bacteria</taxon>
        <taxon>Bacillati</taxon>
        <taxon>Bacillota</taxon>
        <taxon>Bacilli</taxon>
        <taxon>Bacillales</taxon>
        <taxon>Staphylococcaceae</taxon>
        <taxon>Staphylococcus</taxon>
    </lineage>
</organism>
<evidence type="ECO:0000313" key="4">
    <source>
        <dbReference type="EMBL" id="MDO6575426.1"/>
    </source>
</evidence>
<dbReference type="Proteomes" id="UP001170310">
    <property type="component" value="Unassembled WGS sequence"/>
</dbReference>
<protein>
    <submittedName>
        <fullName evidence="4">PDZ domain-containing protein</fullName>
    </submittedName>
</protein>